<keyword evidence="1" id="KW-1133">Transmembrane helix</keyword>
<evidence type="ECO:0000313" key="2">
    <source>
        <dbReference type="EMBL" id="TKI03015.1"/>
    </source>
</evidence>
<dbReference type="EMBL" id="SZPQ01000054">
    <property type="protein sequence ID" value="TKI03015.1"/>
    <property type="molecule type" value="Genomic_DNA"/>
</dbReference>
<evidence type="ECO:0008006" key="4">
    <source>
        <dbReference type="Google" id="ProtNLM"/>
    </source>
</evidence>
<evidence type="ECO:0000313" key="3">
    <source>
        <dbReference type="Proteomes" id="UP000305202"/>
    </source>
</evidence>
<keyword evidence="1" id="KW-0472">Membrane</keyword>
<evidence type="ECO:0000256" key="1">
    <source>
        <dbReference type="SAM" id="Phobius"/>
    </source>
</evidence>
<keyword evidence="3" id="KW-1185">Reference proteome</keyword>
<dbReference type="Proteomes" id="UP000305202">
    <property type="component" value="Unassembled WGS sequence"/>
</dbReference>
<gene>
    <name evidence="2" type="ORF">FCN80_23135</name>
</gene>
<name>A0ABY2SFI9_9HYPH</name>
<comment type="caution">
    <text evidence="2">The sequence shown here is derived from an EMBL/GenBank/DDBJ whole genome shotgun (WGS) entry which is preliminary data.</text>
</comment>
<protein>
    <recommendedName>
        <fullName evidence="4">Major facilitator superfamily (MFS) profile domain-containing protein</fullName>
    </recommendedName>
</protein>
<accession>A0ABY2SFI9</accession>
<sequence length="80" mass="8371">MPVLLLPAICGCIGGVLGGIVSDSLLKRGYSLSVARKTAMILGMLLCTSMLICNYIDSNIIVVASMCLSLEKGSAHWAGR</sequence>
<keyword evidence="1" id="KW-0812">Transmembrane</keyword>
<proteinExistence type="predicted"/>
<feature type="transmembrane region" description="Helical" evidence="1">
    <location>
        <begin position="34"/>
        <end position="56"/>
    </location>
</feature>
<organism evidence="2 3">
    <name type="scientific">Martelella alba</name>
    <dbReference type="NCBI Taxonomy" id="2590451"/>
    <lineage>
        <taxon>Bacteria</taxon>
        <taxon>Pseudomonadati</taxon>
        <taxon>Pseudomonadota</taxon>
        <taxon>Alphaproteobacteria</taxon>
        <taxon>Hyphomicrobiales</taxon>
        <taxon>Aurantimonadaceae</taxon>
        <taxon>Martelella</taxon>
    </lineage>
</organism>
<dbReference type="RefSeq" id="WP_136992694.1">
    <property type="nucleotide sequence ID" value="NZ_SZPQ01000054.1"/>
</dbReference>
<reference evidence="2 3" key="1">
    <citation type="submission" date="2019-04" db="EMBL/GenBank/DDBJ databases">
        <authorList>
            <person name="Li M."/>
            <person name="Gao C."/>
        </authorList>
    </citation>
    <scope>NUCLEOTIDE SEQUENCE [LARGE SCALE GENOMIC DNA]</scope>
    <source>
        <strain evidence="2 3">BGMRC 2031</strain>
    </source>
</reference>